<dbReference type="GO" id="GO:0006793">
    <property type="term" value="P:phosphorus metabolic process"/>
    <property type="evidence" value="ECO:0007669"/>
    <property type="project" value="UniProtKB-ARBA"/>
</dbReference>
<feature type="domain" description="PLD phosphodiesterase" evidence="7">
    <location>
        <begin position="85"/>
        <end position="112"/>
    </location>
</feature>
<dbReference type="Proteomes" id="UP000646211">
    <property type="component" value="Unassembled WGS sequence"/>
</dbReference>
<keyword evidence="5" id="KW-0442">Lipid degradation</keyword>
<evidence type="ECO:0000313" key="9">
    <source>
        <dbReference type="Proteomes" id="UP000646211"/>
    </source>
</evidence>
<dbReference type="PROSITE" id="PS50035">
    <property type="entry name" value="PLD"/>
    <property type="match status" value="1"/>
</dbReference>
<reference evidence="8" key="1">
    <citation type="submission" date="2020-11" db="EMBL/GenBank/DDBJ databases">
        <title>Genome of Flavobacterium soyangense.</title>
        <authorList>
            <person name="Liu Q."/>
            <person name="Xin Y.-H."/>
        </authorList>
    </citation>
    <scope>NUCLEOTIDE SEQUENCE</scope>
    <source>
        <strain evidence="8">CGMCC 1.13493</strain>
    </source>
</reference>
<dbReference type="GO" id="GO:0016891">
    <property type="term" value="F:RNA endonuclease activity producing 5'-phosphomonoesters, hydrolytic mechanism"/>
    <property type="evidence" value="ECO:0007669"/>
    <property type="project" value="TreeGrafter"/>
</dbReference>
<dbReference type="PANTHER" id="PTHR43856">
    <property type="entry name" value="CARDIOLIPIN HYDROLASE"/>
    <property type="match status" value="1"/>
</dbReference>
<dbReference type="Pfam" id="PF13091">
    <property type="entry name" value="PLDc_2"/>
    <property type="match status" value="1"/>
</dbReference>
<evidence type="ECO:0000259" key="7">
    <source>
        <dbReference type="PROSITE" id="PS50035"/>
    </source>
</evidence>
<keyword evidence="4" id="KW-0378">Hydrolase</keyword>
<dbReference type="Gene3D" id="3.30.870.10">
    <property type="entry name" value="Endonuclease Chain A"/>
    <property type="match status" value="1"/>
</dbReference>
<dbReference type="SMART" id="SM00155">
    <property type="entry name" value="PLDc"/>
    <property type="match status" value="1"/>
</dbReference>
<dbReference type="GO" id="GO:0016042">
    <property type="term" value="P:lipid catabolic process"/>
    <property type="evidence" value="ECO:0007669"/>
    <property type="project" value="UniProtKB-KW"/>
</dbReference>
<evidence type="ECO:0000256" key="6">
    <source>
        <dbReference type="ARBA" id="ARBA00023098"/>
    </source>
</evidence>
<comment type="similarity">
    <text evidence="2">Belongs to the phospholipase D family.</text>
</comment>
<dbReference type="EC" id="3.1.4.4" evidence="3"/>
<comment type="caution">
    <text evidence="8">The sequence shown here is derived from an EMBL/GenBank/DDBJ whole genome shotgun (WGS) entry which is preliminary data.</text>
</comment>
<evidence type="ECO:0000256" key="4">
    <source>
        <dbReference type="ARBA" id="ARBA00022801"/>
    </source>
</evidence>
<dbReference type="AlphaFoldDB" id="A0A930UC89"/>
<proteinExistence type="inferred from homology"/>
<comment type="catalytic activity">
    <reaction evidence="1">
        <text>a 1,2-diacyl-sn-glycero-3-phosphocholine + H2O = a 1,2-diacyl-sn-glycero-3-phosphate + choline + H(+)</text>
        <dbReference type="Rhea" id="RHEA:14445"/>
        <dbReference type="ChEBI" id="CHEBI:15354"/>
        <dbReference type="ChEBI" id="CHEBI:15377"/>
        <dbReference type="ChEBI" id="CHEBI:15378"/>
        <dbReference type="ChEBI" id="CHEBI:57643"/>
        <dbReference type="ChEBI" id="CHEBI:58608"/>
        <dbReference type="EC" id="3.1.4.4"/>
    </reaction>
</comment>
<dbReference type="SUPFAM" id="SSF56024">
    <property type="entry name" value="Phospholipase D/nuclease"/>
    <property type="match status" value="1"/>
</dbReference>
<dbReference type="InterPro" id="IPR051406">
    <property type="entry name" value="PLD_domain"/>
</dbReference>
<dbReference type="InterPro" id="IPR025202">
    <property type="entry name" value="PLD-like_dom"/>
</dbReference>
<dbReference type="EMBL" id="JADHEC010000009">
    <property type="protein sequence ID" value="MBF2708177.1"/>
    <property type="molecule type" value="Genomic_DNA"/>
</dbReference>
<gene>
    <name evidence="8" type="ORF">IR213_06180</name>
</gene>
<evidence type="ECO:0000256" key="3">
    <source>
        <dbReference type="ARBA" id="ARBA00012027"/>
    </source>
</evidence>
<dbReference type="CDD" id="cd09174">
    <property type="entry name" value="PLDc_Nuc_like_unchar2"/>
    <property type="match status" value="1"/>
</dbReference>
<sequence length="151" mass="17459">MQTEAIFENIASRIQEEVNKAQKSIYIAVAWFTNKNIFDQLLKKAKEGCAVQIIISNDDINNNSSINFEQLNKYKGKIYKIGNGDNELMHNKLCIIDDNTVITGSYNWNEESNNSFENIIINYNSSKLAEQFIVLFITTNRLIFLNRKGYF</sequence>
<dbReference type="GO" id="GO:0004630">
    <property type="term" value="F:phospholipase D activity"/>
    <property type="evidence" value="ECO:0007669"/>
    <property type="project" value="UniProtKB-EC"/>
</dbReference>
<keyword evidence="9" id="KW-1185">Reference proteome</keyword>
<accession>A0A930UC89</accession>
<evidence type="ECO:0000256" key="2">
    <source>
        <dbReference type="ARBA" id="ARBA00008664"/>
    </source>
</evidence>
<organism evidence="8 9">
    <name type="scientific">Flavobacterium soyangense</name>
    <dbReference type="NCBI Taxonomy" id="2023265"/>
    <lineage>
        <taxon>Bacteria</taxon>
        <taxon>Pseudomonadati</taxon>
        <taxon>Bacteroidota</taxon>
        <taxon>Flavobacteriia</taxon>
        <taxon>Flavobacteriales</taxon>
        <taxon>Flavobacteriaceae</taxon>
        <taxon>Flavobacterium</taxon>
    </lineage>
</organism>
<keyword evidence="6" id="KW-0443">Lipid metabolism</keyword>
<dbReference type="InterPro" id="IPR001736">
    <property type="entry name" value="PLipase_D/transphosphatidylase"/>
</dbReference>
<evidence type="ECO:0000313" key="8">
    <source>
        <dbReference type="EMBL" id="MBF2708177.1"/>
    </source>
</evidence>
<name>A0A930UC89_9FLAO</name>
<dbReference type="PANTHER" id="PTHR43856:SF1">
    <property type="entry name" value="MITOCHONDRIAL CARDIOLIPIN HYDROLASE"/>
    <property type="match status" value="1"/>
</dbReference>
<evidence type="ECO:0000256" key="5">
    <source>
        <dbReference type="ARBA" id="ARBA00022963"/>
    </source>
</evidence>
<protein>
    <recommendedName>
        <fullName evidence="3">phospholipase D</fullName>
        <ecNumber evidence="3">3.1.4.4</ecNumber>
    </recommendedName>
</protein>
<evidence type="ECO:0000256" key="1">
    <source>
        <dbReference type="ARBA" id="ARBA00000798"/>
    </source>
</evidence>
<dbReference type="RefSeq" id="WP_194311430.1">
    <property type="nucleotide sequence ID" value="NZ_JADHEC010000009.1"/>
</dbReference>